<accession>A0A922MZ37</accession>
<proteinExistence type="predicted"/>
<name>A0A922MZ37_SPOEX</name>
<dbReference type="CDD" id="cd00303">
    <property type="entry name" value="retropepsin_like"/>
    <property type="match status" value="1"/>
</dbReference>
<feature type="compositionally biased region" description="Low complexity" evidence="2">
    <location>
        <begin position="143"/>
        <end position="164"/>
    </location>
</feature>
<dbReference type="EMBL" id="JACEFF010000058">
    <property type="protein sequence ID" value="KAH9644970.1"/>
    <property type="molecule type" value="Genomic_DNA"/>
</dbReference>
<dbReference type="Gene3D" id="2.30.30.850">
    <property type="match status" value="1"/>
</dbReference>
<dbReference type="Gene3D" id="2.40.70.10">
    <property type="entry name" value="Acid Proteases"/>
    <property type="match status" value="1"/>
</dbReference>
<dbReference type="Proteomes" id="UP000814243">
    <property type="component" value="Unassembled WGS sequence"/>
</dbReference>
<dbReference type="PROSITE" id="PS00141">
    <property type="entry name" value="ASP_PROTEASE"/>
    <property type="match status" value="1"/>
</dbReference>
<evidence type="ECO:0000256" key="3">
    <source>
        <dbReference type="SAM" id="SignalP"/>
    </source>
</evidence>
<dbReference type="GO" id="GO:0004190">
    <property type="term" value="F:aspartic-type endopeptidase activity"/>
    <property type="evidence" value="ECO:0007669"/>
    <property type="project" value="InterPro"/>
</dbReference>
<feature type="region of interest" description="Disordered" evidence="2">
    <location>
        <begin position="143"/>
        <end position="170"/>
    </location>
</feature>
<gene>
    <name evidence="5" type="ORF">HF086_003300</name>
</gene>
<evidence type="ECO:0000313" key="5">
    <source>
        <dbReference type="EMBL" id="KAH9644970.1"/>
    </source>
</evidence>
<protein>
    <recommendedName>
        <fullName evidence="4">Retropepsins domain-containing protein</fullName>
    </recommendedName>
</protein>
<dbReference type="InterPro" id="IPR018061">
    <property type="entry name" value="Retropepsins"/>
</dbReference>
<evidence type="ECO:0000256" key="1">
    <source>
        <dbReference type="ARBA" id="ARBA00022801"/>
    </source>
</evidence>
<evidence type="ECO:0000256" key="2">
    <source>
        <dbReference type="SAM" id="MobiDB-lite"/>
    </source>
</evidence>
<evidence type="ECO:0000259" key="4">
    <source>
        <dbReference type="Pfam" id="PF00077"/>
    </source>
</evidence>
<feature type="signal peptide" evidence="3">
    <location>
        <begin position="1"/>
        <end position="18"/>
    </location>
</feature>
<keyword evidence="1" id="KW-0378">Hydrolase</keyword>
<feature type="chain" id="PRO_5037227619" description="Retropepsins domain-containing protein" evidence="3">
    <location>
        <begin position="19"/>
        <end position="477"/>
    </location>
</feature>
<feature type="domain" description="Retropepsins" evidence="4">
    <location>
        <begin position="214"/>
        <end position="306"/>
    </location>
</feature>
<organism evidence="5 6">
    <name type="scientific">Spodoptera exigua</name>
    <name type="common">Beet armyworm</name>
    <name type="synonym">Noctua fulgens</name>
    <dbReference type="NCBI Taxonomy" id="7107"/>
    <lineage>
        <taxon>Eukaryota</taxon>
        <taxon>Metazoa</taxon>
        <taxon>Ecdysozoa</taxon>
        <taxon>Arthropoda</taxon>
        <taxon>Hexapoda</taxon>
        <taxon>Insecta</taxon>
        <taxon>Pterygota</taxon>
        <taxon>Neoptera</taxon>
        <taxon>Endopterygota</taxon>
        <taxon>Lepidoptera</taxon>
        <taxon>Glossata</taxon>
        <taxon>Ditrysia</taxon>
        <taxon>Noctuoidea</taxon>
        <taxon>Noctuidae</taxon>
        <taxon>Amphipyrinae</taxon>
        <taxon>Spodoptera</taxon>
    </lineage>
</organism>
<sequence length="477" mass="51867">MSLLHLIIIAVILVSAYSKSSVSAAPRVSAYSKSSVSAAPRVSAYSKSSVSAAPRVSAYSKSSVSAAPRVSAYSKSSVSAAPRVSAYSKSSVSAAPRVSAYSKSSVSAAPRVSAYSKSSVSAVPSVSANSKISVSAVPKESACSKSSASTAPKKPIYSKPSESPVPEKSKFSKSIEPALISTSCSTPGPKENIIYEITSNSTKRYVPHVSLRTPLNNRSLTFLVDTGSAVSLIKSNAIKSMPVLQNEIIHLKGIDNTNETIPTSGHFQLQLFPNSEITYRFHVVEQIVLNYDGIIGTDLLNDLEGIIDYNSDTLQIGNIITKLNYCQPIYEIAPRTETIIECTVNKLEHRQGLILDQHVSDTLLIANCIVAVKDNNRINISVVNTSEKTVTISSDLKLEIQPLEEYYDAHSRPVRYKVGDYVYLKNHVRLRKALSPVWKGPYKVVKINGRNTLTLLINRRHVTHHYDEVKLAPRSIT</sequence>
<dbReference type="InterPro" id="IPR021109">
    <property type="entry name" value="Peptidase_aspartic_dom_sf"/>
</dbReference>
<keyword evidence="3" id="KW-0732">Signal</keyword>
<dbReference type="InterPro" id="IPR001969">
    <property type="entry name" value="Aspartic_peptidase_AS"/>
</dbReference>
<dbReference type="GO" id="GO:0006508">
    <property type="term" value="P:proteolysis"/>
    <property type="evidence" value="ECO:0007669"/>
    <property type="project" value="InterPro"/>
</dbReference>
<evidence type="ECO:0000313" key="6">
    <source>
        <dbReference type="Proteomes" id="UP000814243"/>
    </source>
</evidence>
<dbReference type="AlphaFoldDB" id="A0A922MZ37"/>
<dbReference type="Pfam" id="PF00077">
    <property type="entry name" value="RVP"/>
    <property type="match status" value="1"/>
</dbReference>
<dbReference type="SUPFAM" id="SSF50630">
    <property type="entry name" value="Acid proteases"/>
    <property type="match status" value="1"/>
</dbReference>
<comment type="caution">
    <text evidence="5">The sequence shown here is derived from an EMBL/GenBank/DDBJ whole genome shotgun (WGS) entry which is preliminary data.</text>
</comment>
<reference evidence="5" key="1">
    <citation type="journal article" date="2021" name="G3 (Bethesda)">
        <title>Genome and transcriptome analysis of the beet armyworm Spodoptera exigua reveals targets for pest control. .</title>
        <authorList>
            <person name="Simon S."/>
            <person name="Breeschoten T."/>
            <person name="Jansen H.J."/>
            <person name="Dirks R.P."/>
            <person name="Schranz M.E."/>
            <person name="Ros V.I.D."/>
        </authorList>
    </citation>
    <scope>NUCLEOTIDE SEQUENCE</scope>
    <source>
        <strain evidence="5">TB_SE_WUR_2020</strain>
    </source>
</reference>